<dbReference type="EMBL" id="BT095450">
    <property type="protein sequence ID" value="ACU19703.1"/>
    <property type="molecule type" value="mRNA"/>
</dbReference>
<sequence length="167" mass="18709">MNIMSTHQCSWPARIQDHPDKGSINKAPFSRGSEFLNVGYHAQKYGHSARKCRPIFASSVSNSMDPSDSDDTDKKKPQNGEMGGVNSEMLRESLEKIVGEDDSTFSGFDLATLIRNKYGRSYDVQLIKKIAFVDQAYTLKFSNIHAVVHRHANGDQIHSAHCHLFPL</sequence>
<dbReference type="PANTHER" id="PTHR35126">
    <property type="entry name" value="SLR0598 PROTEIN"/>
    <property type="match status" value="1"/>
</dbReference>
<accession>C6TD01</accession>
<dbReference type="InterPro" id="IPR021420">
    <property type="entry name" value="DUF3067"/>
</dbReference>
<dbReference type="PANTHER" id="PTHR35126:SF1">
    <property type="entry name" value="DUF3067 DOMAIN-CONTAINING PROTEIN"/>
    <property type="match status" value="1"/>
</dbReference>
<protein>
    <submittedName>
        <fullName evidence="2">Uncharacterized protein</fullName>
    </submittedName>
</protein>
<organism evidence="2">
    <name type="scientific">Glycine max</name>
    <name type="common">Soybean</name>
    <name type="synonym">Glycine hispida</name>
    <dbReference type="NCBI Taxonomy" id="3847"/>
    <lineage>
        <taxon>Eukaryota</taxon>
        <taxon>Viridiplantae</taxon>
        <taxon>Streptophyta</taxon>
        <taxon>Embryophyta</taxon>
        <taxon>Tracheophyta</taxon>
        <taxon>Spermatophyta</taxon>
        <taxon>Magnoliopsida</taxon>
        <taxon>eudicotyledons</taxon>
        <taxon>Gunneridae</taxon>
        <taxon>Pentapetalae</taxon>
        <taxon>rosids</taxon>
        <taxon>fabids</taxon>
        <taxon>Fabales</taxon>
        <taxon>Fabaceae</taxon>
        <taxon>Papilionoideae</taxon>
        <taxon>50 kb inversion clade</taxon>
        <taxon>NPAAA clade</taxon>
        <taxon>indigoferoid/millettioid clade</taxon>
        <taxon>Phaseoleae</taxon>
        <taxon>Glycine</taxon>
        <taxon>Glycine subgen. Soja</taxon>
    </lineage>
</organism>
<proteinExistence type="evidence at transcript level"/>
<dbReference type="AlphaFoldDB" id="C6TD01"/>
<evidence type="ECO:0000313" key="2">
    <source>
        <dbReference type="EMBL" id="ACU19703.1"/>
    </source>
</evidence>
<evidence type="ECO:0000256" key="1">
    <source>
        <dbReference type="SAM" id="MobiDB-lite"/>
    </source>
</evidence>
<dbReference type="ExpressionAtlas" id="C6TD01">
    <property type="expression patterns" value="baseline and differential"/>
</dbReference>
<name>C6TD01_SOYBN</name>
<feature type="region of interest" description="Disordered" evidence="1">
    <location>
        <begin position="1"/>
        <end position="27"/>
    </location>
</feature>
<reference evidence="2" key="1">
    <citation type="submission" date="2009-08" db="EMBL/GenBank/DDBJ databases">
        <authorList>
            <person name="Cheung F."/>
            <person name="Xiao Y."/>
            <person name="Chan A."/>
            <person name="Moskal W."/>
            <person name="Town C.D."/>
        </authorList>
    </citation>
    <scope>NUCLEOTIDE SEQUENCE</scope>
</reference>
<feature type="region of interest" description="Disordered" evidence="1">
    <location>
        <begin position="59"/>
        <end position="87"/>
    </location>
</feature>